<dbReference type="GO" id="GO:0005524">
    <property type="term" value="F:ATP binding"/>
    <property type="evidence" value="ECO:0007669"/>
    <property type="project" value="UniProtKB-KW"/>
</dbReference>
<feature type="transmembrane region" description="Helical" evidence="8">
    <location>
        <begin position="142"/>
        <end position="163"/>
    </location>
</feature>
<dbReference type="SMART" id="SM00382">
    <property type="entry name" value="AAA"/>
    <property type="match status" value="1"/>
</dbReference>
<organism evidence="11 12">
    <name type="scientific">Citricoccus zhacaiensis</name>
    <dbReference type="NCBI Taxonomy" id="489142"/>
    <lineage>
        <taxon>Bacteria</taxon>
        <taxon>Bacillati</taxon>
        <taxon>Actinomycetota</taxon>
        <taxon>Actinomycetes</taxon>
        <taxon>Micrococcales</taxon>
        <taxon>Micrococcaceae</taxon>
        <taxon>Citricoccus</taxon>
    </lineage>
</organism>
<dbReference type="PROSITE" id="PS50893">
    <property type="entry name" value="ABC_TRANSPORTER_2"/>
    <property type="match status" value="1"/>
</dbReference>
<dbReference type="InterPro" id="IPR027417">
    <property type="entry name" value="P-loop_NTPase"/>
</dbReference>
<evidence type="ECO:0000256" key="7">
    <source>
        <dbReference type="SAM" id="MobiDB-lite"/>
    </source>
</evidence>
<accession>A0ABQ2LSB7</accession>
<evidence type="ECO:0000256" key="4">
    <source>
        <dbReference type="ARBA" id="ARBA00022840"/>
    </source>
</evidence>
<keyword evidence="3" id="KW-0547">Nucleotide-binding</keyword>
<feature type="transmembrane region" description="Helical" evidence="8">
    <location>
        <begin position="336"/>
        <end position="354"/>
    </location>
</feature>
<feature type="region of interest" description="Disordered" evidence="7">
    <location>
        <begin position="1"/>
        <end position="26"/>
    </location>
</feature>
<feature type="compositionally biased region" description="Acidic residues" evidence="7">
    <location>
        <begin position="405"/>
        <end position="419"/>
    </location>
</feature>
<evidence type="ECO:0000256" key="3">
    <source>
        <dbReference type="ARBA" id="ARBA00022741"/>
    </source>
</evidence>
<protein>
    <submittedName>
        <fullName evidence="11">Multidrug ABC transporter ATP-binding protein</fullName>
    </submittedName>
</protein>
<dbReference type="PANTHER" id="PTHR43394">
    <property type="entry name" value="ATP-DEPENDENT PERMEASE MDL1, MITOCHONDRIAL"/>
    <property type="match status" value="1"/>
</dbReference>
<dbReference type="InterPro" id="IPR011527">
    <property type="entry name" value="ABC1_TM_dom"/>
</dbReference>
<dbReference type="CDD" id="cd03254">
    <property type="entry name" value="ABCC_Glucan_exporter_like"/>
    <property type="match status" value="1"/>
</dbReference>
<dbReference type="PROSITE" id="PS00211">
    <property type="entry name" value="ABC_TRANSPORTER_1"/>
    <property type="match status" value="1"/>
</dbReference>
<keyword evidence="2 8" id="KW-0812">Transmembrane</keyword>
<feature type="transmembrane region" description="Helical" evidence="8">
    <location>
        <begin position="221"/>
        <end position="240"/>
    </location>
</feature>
<feature type="domain" description="ABC transporter" evidence="9">
    <location>
        <begin position="437"/>
        <end position="671"/>
    </location>
</feature>
<comment type="subcellular location">
    <subcellularLocation>
        <location evidence="1">Cell membrane</location>
        <topology evidence="1">Multi-pass membrane protein</topology>
    </subcellularLocation>
</comment>
<dbReference type="InterPro" id="IPR036640">
    <property type="entry name" value="ABC1_TM_sf"/>
</dbReference>
<dbReference type="CDD" id="cd18547">
    <property type="entry name" value="ABC_6TM_Tm288_like"/>
    <property type="match status" value="1"/>
</dbReference>
<comment type="caution">
    <text evidence="11">The sequence shown here is derived from an EMBL/GenBank/DDBJ whole genome shotgun (WGS) entry which is preliminary data.</text>
</comment>
<dbReference type="Proteomes" id="UP000642509">
    <property type="component" value="Unassembled WGS sequence"/>
</dbReference>
<sequence>MSTGESNNSTQSSQRTGRPEDLFPEVQRPAYRSTAFRRTAGGAVKDGGAAAGVVSEQEIAELQDSVGTGEWGEGSAPRKAKSFWPSLGRLFGTLKDHKFGVVMVFVFGAISTILTVWAPAILGQAMDVIFDGWLGDGIDFTTLSRMLAIVLGMYVVASLFDWLQGFVLNEIVMRVVYRIRQQIEAKVNRLPLSYFDTRQRGDLLSRTTNDVDNVQTAMQQAFASLFYAVMTIIGITIMMFVLSWQLALIALIALPIAGIVVGLIGSKSQKLFTAQWKNTGRLNGHIEESFTGHELVTVFGRQESMRERFDERNEDLYEASFRAQFYSGMIMPIMQWVTYLGYVGIAVVGGLRVATGQMSLGQVTAFIQYSREFNAPLGEMAGMANMLISGVASAERIFELLDADEQEEDLSDQAEEGTLDPDGKQPGQLAQPVHGRVEFDHVQFSYTQEKPLITDLSLDARPGETVAIVGPTGAGKTTLVNLIMRFYEIDGGQIRLDGVDIATLDRGVLRGQIGMVLQDAVLFGGTIRENIRYGRLDATDEEVVAAAKATFVDRFVHTLPDGYDTVIEAEGANISAGERQLITIARAFLADPALLILDEATSSVDTRTEVLVQEAMAALRSDRTSFVIAHRLSTIRDADVILVMEHGDIVEQGSHEQLLAAEGAYYRLYMSQFTQGVDLDAEEAAVSVGTGAIPLVDAQPVSAGESPVPVSTGPLPLLAEPEEGVNPPGVDRGR</sequence>
<evidence type="ECO:0000259" key="10">
    <source>
        <dbReference type="PROSITE" id="PS50929"/>
    </source>
</evidence>
<keyword evidence="6 8" id="KW-0472">Membrane</keyword>
<evidence type="ECO:0000256" key="2">
    <source>
        <dbReference type="ARBA" id="ARBA00022692"/>
    </source>
</evidence>
<dbReference type="Gene3D" id="1.20.1560.10">
    <property type="entry name" value="ABC transporter type 1, transmembrane domain"/>
    <property type="match status" value="1"/>
</dbReference>
<feature type="region of interest" description="Disordered" evidence="7">
    <location>
        <begin position="405"/>
        <end position="430"/>
    </location>
</feature>
<feature type="compositionally biased region" description="Polar residues" evidence="7">
    <location>
        <begin position="1"/>
        <end position="16"/>
    </location>
</feature>
<keyword evidence="12" id="KW-1185">Reference proteome</keyword>
<dbReference type="Pfam" id="PF00005">
    <property type="entry name" value="ABC_tran"/>
    <property type="match status" value="1"/>
</dbReference>
<evidence type="ECO:0000256" key="6">
    <source>
        <dbReference type="ARBA" id="ARBA00023136"/>
    </source>
</evidence>
<dbReference type="InterPro" id="IPR003439">
    <property type="entry name" value="ABC_transporter-like_ATP-bd"/>
</dbReference>
<dbReference type="RefSeq" id="WP_188804549.1">
    <property type="nucleotide sequence ID" value="NZ_BAAAOU010000001.1"/>
</dbReference>
<dbReference type="InterPro" id="IPR017871">
    <property type="entry name" value="ABC_transporter-like_CS"/>
</dbReference>
<evidence type="ECO:0000256" key="5">
    <source>
        <dbReference type="ARBA" id="ARBA00022989"/>
    </source>
</evidence>
<feature type="transmembrane region" description="Helical" evidence="8">
    <location>
        <begin position="99"/>
        <end position="122"/>
    </location>
</feature>
<feature type="domain" description="ABC transmembrane type-1" evidence="10">
    <location>
        <begin position="102"/>
        <end position="389"/>
    </location>
</feature>
<dbReference type="InterPro" id="IPR039421">
    <property type="entry name" value="Type_1_exporter"/>
</dbReference>
<keyword evidence="5 8" id="KW-1133">Transmembrane helix</keyword>
<evidence type="ECO:0000313" key="12">
    <source>
        <dbReference type="Proteomes" id="UP000642509"/>
    </source>
</evidence>
<dbReference type="PROSITE" id="PS50929">
    <property type="entry name" value="ABC_TM1F"/>
    <property type="match status" value="1"/>
</dbReference>
<feature type="region of interest" description="Disordered" evidence="7">
    <location>
        <begin position="701"/>
        <end position="734"/>
    </location>
</feature>
<evidence type="ECO:0000313" key="11">
    <source>
        <dbReference type="EMBL" id="GGO42532.1"/>
    </source>
</evidence>
<evidence type="ECO:0000256" key="8">
    <source>
        <dbReference type="SAM" id="Phobius"/>
    </source>
</evidence>
<gene>
    <name evidence="11" type="ORF">GCM10010977_08570</name>
</gene>
<dbReference type="PANTHER" id="PTHR43394:SF1">
    <property type="entry name" value="ATP-BINDING CASSETTE SUB-FAMILY B MEMBER 10, MITOCHONDRIAL"/>
    <property type="match status" value="1"/>
</dbReference>
<dbReference type="EMBL" id="BMLQ01000002">
    <property type="protein sequence ID" value="GGO42532.1"/>
    <property type="molecule type" value="Genomic_DNA"/>
</dbReference>
<dbReference type="SUPFAM" id="SSF52540">
    <property type="entry name" value="P-loop containing nucleoside triphosphate hydrolases"/>
    <property type="match status" value="1"/>
</dbReference>
<reference evidence="12" key="1">
    <citation type="journal article" date="2019" name="Int. J. Syst. Evol. Microbiol.">
        <title>The Global Catalogue of Microorganisms (GCM) 10K type strain sequencing project: providing services to taxonomists for standard genome sequencing and annotation.</title>
        <authorList>
            <consortium name="The Broad Institute Genomics Platform"/>
            <consortium name="The Broad Institute Genome Sequencing Center for Infectious Disease"/>
            <person name="Wu L."/>
            <person name="Ma J."/>
        </authorList>
    </citation>
    <scope>NUCLEOTIDE SEQUENCE [LARGE SCALE GENOMIC DNA]</scope>
    <source>
        <strain evidence="12">CGMCC 1.7064</strain>
    </source>
</reference>
<dbReference type="InterPro" id="IPR003593">
    <property type="entry name" value="AAA+_ATPase"/>
</dbReference>
<evidence type="ECO:0000256" key="1">
    <source>
        <dbReference type="ARBA" id="ARBA00004651"/>
    </source>
</evidence>
<dbReference type="Gene3D" id="3.40.50.300">
    <property type="entry name" value="P-loop containing nucleotide triphosphate hydrolases"/>
    <property type="match status" value="1"/>
</dbReference>
<feature type="transmembrane region" description="Helical" evidence="8">
    <location>
        <begin position="246"/>
        <end position="265"/>
    </location>
</feature>
<dbReference type="SUPFAM" id="SSF90123">
    <property type="entry name" value="ABC transporter transmembrane region"/>
    <property type="match status" value="1"/>
</dbReference>
<dbReference type="Pfam" id="PF00664">
    <property type="entry name" value="ABC_membrane"/>
    <property type="match status" value="1"/>
</dbReference>
<proteinExistence type="predicted"/>
<keyword evidence="4 11" id="KW-0067">ATP-binding</keyword>
<evidence type="ECO:0000259" key="9">
    <source>
        <dbReference type="PROSITE" id="PS50893"/>
    </source>
</evidence>
<name>A0ABQ2LSB7_9MICC</name>